<evidence type="ECO:0000256" key="1">
    <source>
        <dbReference type="SAM" id="Phobius"/>
    </source>
</evidence>
<feature type="transmembrane region" description="Helical" evidence="1">
    <location>
        <begin position="53"/>
        <end position="75"/>
    </location>
</feature>
<dbReference type="AlphaFoldDB" id="A0AAD4R244"/>
<sequence>MSASINSPIDLSLYITGAQLVICLFCQAFVLIQTSRTLWHVIKGSAERKQLSPFLIALLAIWLSISISIIPYLVYAIILWRPVPELAGDLRNSYLLFWMGFPVVAPMAVVSIVVAFLTLDRILVLKLLQNYSPRQRKRLFNVFLVVTSVYSIGHYINYLNALKYMPPKAERTTTSLREEVQSLENYTISRIVVAVINFFLGLTFFILLYRHNYDGQAGNSVIYDTPGTRQRRAINKINNQLAVFSILSEVTLGFLNHLLPILVQVILEVNITAILGPYTLTGASIDAAIYSIIYSRSLIRAEKASKAVGLMASNSAHNIQLNRHQSKNASN</sequence>
<feature type="transmembrane region" description="Helical" evidence="1">
    <location>
        <begin position="95"/>
        <end position="119"/>
    </location>
</feature>
<protein>
    <submittedName>
        <fullName evidence="2">Uncharacterized protein</fullName>
    </submittedName>
</protein>
<keyword evidence="1" id="KW-1133">Transmembrane helix</keyword>
<feature type="transmembrane region" description="Helical" evidence="1">
    <location>
        <begin position="188"/>
        <end position="209"/>
    </location>
</feature>
<feature type="transmembrane region" description="Helical" evidence="1">
    <location>
        <begin position="12"/>
        <end position="32"/>
    </location>
</feature>
<name>A0AAD4R244_9BILA</name>
<reference evidence="2" key="1">
    <citation type="submission" date="2022-01" db="EMBL/GenBank/DDBJ databases">
        <title>Genome Sequence Resource for Two Populations of Ditylenchus destructor, the Migratory Endoparasitic Phytonematode.</title>
        <authorList>
            <person name="Zhang H."/>
            <person name="Lin R."/>
            <person name="Xie B."/>
        </authorList>
    </citation>
    <scope>NUCLEOTIDE SEQUENCE</scope>
    <source>
        <strain evidence="2">BazhouSP</strain>
    </source>
</reference>
<keyword evidence="1" id="KW-0812">Transmembrane</keyword>
<accession>A0AAD4R244</accession>
<feature type="transmembrane region" description="Helical" evidence="1">
    <location>
        <begin position="241"/>
        <end position="267"/>
    </location>
</feature>
<comment type="caution">
    <text evidence="2">The sequence shown here is derived from an EMBL/GenBank/DDBJ whole genome shotgun (WGS) entry which is preliminary data.</text>
</comment>
<organism evidence="2 3">
    <name type="scientific">Ditylenchus destructor</name>
    <dbReference type="NCBI Taxonomy" id="166010"/>
    <lineage>
        <taxon>Eukaryota</taxon>
        <taxon>Metazoa</taxon>
        <taxon>Ecdysozoa</taxon>
        <taxon>Nematoda</taxon>
        <taxon>Chromadorea</taxon>
        <taxon>Rhabditida</taxon>
        <taxon>Tylenchina</taxon>
        <taxon>Tylenchomorpha</taxon>
        <taxon>Sphaerularioidea</taxon>
        <taxon>Anguinidae</taxon>
        <taxon>Anguininae</taxon>
        <taxon>Ditylenchus</taxon>
    </lineage>
</organism>
<dbReference type="EMBL" id="JAKKPZ010000024">
    <property type="protein sequence ID" value="KAI1710784.1"/>
    <property type="molecule type" value="Genomic_DNA"/>
</dbReference>
<gene>
    <name evidence="2" type="ORF">DdX_10483</name>
</gene>
<feature type="transmembrane region" description="Helical" evidence="1">
    <location>
        <begin position="139"/>
        <end position="158"/>
    </location>
</feature>
<proteinExistence type="predicted"/>
<evidence type="ECO:0000313" key="2">
    <source>
        <dbReference type="EMBL" id="KAI1710784.1"/>
    </source>
</evidence>
<feature type="transmembrane region" description="Helical" evidence="1">
    <location>
        <begin position="273"/>
        <end position="293"/>
    </location>
</feature>
<evidence type="ECO:0000313" key="3">
    <source>
        <dbReference type="Proteomes" id="UP001201812"/>
    </source>
</evidence>
<dbReference type="Proteomes" id="UP001201812">
    <property type="component" value="Unassembled WGS sequence"/>
</dbReference>
<keyword evidence="3" id="KW-1185">Reference proteome</keyword>
<keyword evidence="1" id="KW-0472">Membrane</keyword>